<dbReference type="AlphaFoldDB" id="A0A3V2NYY8"/>
<dbReference type="Pfam" id="PF10543">
    <property type="entry name" value="ORF6N"/>
    <property type="match status" value="1"/>
</dbReference>
<gene>
    <name evidence="2" type="ORF">DSF98_21230</name>
</gene>
<organism evidence="2">
    <name type="scientific">Salmonella enterica I</name>
    <dbReference type="NCBI Taxonomy" id="59201"/>
    <lineage>
        <taxon>Bacteria</taxon>
        <taxon>Pseudomonadati</taxon>
        <taxon>Pseudomonadota</taxon>
        <taxon>Gammaproteobacteria</taxon>
        <taxon>Enterobacterales</taxon>
        <taxon>Enterobacteriaceae</taxon>
        <taxon>Salmonella</taxon>
    </lineage>
</organism>
<protein>
    <submittedName>
        <fullName evidence="2">ORF6N domain-containing protein</fullName>
    </submittedName>
</protein>
<evidence type="ECO:0000259" key="1">
    <source>
        <dbReference type="Pfam" id="PF10543"/>
    </source>
</evidence>
<comment type="caution">
    <text evidence="2">The sequence shown here is derived from an EMBL/GenBank/DDBJ whole genome shotgun (WGS) entry which is preliminary data.</text>
</comment>
<dbReference type="Proteomes" id="UP000839682">
    <property type="component" value="Unassembled WGS sequence"/>
</dbReference>
<feature type="domain" description="KilA-N DNA-binding" evidence="1">
    <location>
        <begin position="12"/>
        <end position="98"/>
    </location>
</feature>
<proteinExistence type="predicted"/>
<evidence type="ECO:0000313" key="2">
    <source>
        <dbReference type="EMBL" id="EAA7255170.1"/>
    </source>
</evidence>
<name>A0A3V2NYY8_SALET</name>
<reference evidence="2" key="1">
    <citation type="submission" date="2018-07" db="EMBL/GenBank/DDBJ databases">
        <authorList>
            <person name="Ashton P.M."/>
            <person name="Dallman T."/>
            <person name="Nair S."/>
            <person name="De Pinna E."/>
            <person name="Peters T."/>
            <person name="Grant K."/>
        </authorList>
    </citation>
    <scope>NUCLEOTIDE SEQUENCE [LARGE SCALE GENOMIC DNA]</scope>
    <source>
        <strain evidence="2">440016</strain>
    </source>
</reference>
<dbReference type="EMBL" id="AAACIV010000024">
    <property type="protein sequence ID" value="EAA7255170.1"/>
    <property type="molecule type" value="Genomic_DNA"/>
</dbReference>
<dbReference type="InterPro" id="IPR018873">
    <property type="entry name" value="KilA-N_DNA-bd_domain"/>
</dbReference>
<sequence>MPTQISVEALSLITHNQIPVITTELLAQLYDTDPVRIRQNYSRNEDRFVVGKHYFLLEGDELRELKHRVSQSYSVKIARNVRSLILWTERGAARHAKMLETDQAWEVFEKLEDCYFSQKRPPAMANVGLSEDREYLLSVRSGRLEMRPLAPEELVGTPEVFLAEFRRLGWLVIRRELLVEKLMAL</sequence>
<accession>A0A3V2NYY8</accession>